<evidence type="ECO:0000259" key="5">
    <source>
        <dbReference type="Pfam" id="PF06094"/>
    </source>
</evidence>
<dbReference type="Gene3D" id="3.10.490.10">
    <property type="entry name" value="Gamma-glutamyl cyclotransferase-like"/>
    <property type="match status" value="1"/>
</dbReference>
<dbReference type="PANTHER" id="PTHR12510">
    <property type="entry name" value="TROPONIN C-AKIN-1 PROTEIN"/>
    <property type="match status" value="1"/>
</dbReference>
<organism evidence="6 7">
    <name type="scientific">Xanthoceras sorbifolium</name>
    <dbReference type="NCBI Taxonomy" id="99658"/>
    <lineage>
        <taxon>Eukaryota</taxon>
        <taxon>Viridiplantae</taxon>
        <taxon>Streptophyta</taxon>
        <taxon>Embryophyta</taxon>
        <taxon>Tracheophyta</taxon>
        <taxon>Spermatophyta</taxon>
        <taxon>Magnoliopsida</taxon>
        <taxon>eudicotyledons</taxon>
        <taxon>Gunneridae</taxon>
        <taxon>Pentapetalae</taxon>
        <taxon>rosids</taxon>
        <taxon>malvids</taxon>
        <taxon>Sapindales</taxon>
        <taxon>Sapindaceae</taxon>
        <taxon>Xanthoceroideae</taxon>
        <taxon>Xanthoceras</taxon>
    </lineage>
</organism>
<proteinExistence type="inferred from homology"/>
<keyword evidence="7" id="KW-1185">Reference proteome</keyword>
<evidence type="ECO:0000256" key="1">
    <source>
        <dbReference type="ARBA" id="ARBA00002782"/>
    </source>
</evidence>
<protein>
    <recommendedName>
        <fullName evidence="4">Gamma-glutamylcyclotransferase family protein</fullName>
    </recommendedName>
</protein>
<name>A0ABQ8I4I1_9ROSI</name>
<dbReference type="Pfam" id="PF06094">
    <property type="entry name" value="GGACT"/>
    <property type="match status" value="1"/>
</dbReference>
<evidence type="ECO:0000256" key="4">
    <source>
        <dbReference type="RuleBase" id="RU367036"/>
    </source>
</evidence>
<dbReference type="InterPro" id="IPR013024">
    <property type="entry name" value="GGCT-like"/>
</dbReference>
<dbReference type="InterPro" id="IPR009288">
    <property type="entry name" value="AIG2-like_dom"/>
</dbReference>
<gene>
    <name evidence="6" type="ORF">JRO89_XS04G0067500</name>
</gene>
<comment type="similarity">
    <text evidence="2 4">Belongs to the gamma-glutamylcyclotransferase family.</text>
</comment>
<evidence type="ECO:0000256" key="3">
    <source>
        <dbReference type="ARBA" id="ARBA00023315"/>
    </source>
</evidence>
<comment type="function">
    <text evidence="1">Putative gamma-glutamylcyclotransferase.</text>
</comment>
<evidence type="ECO:0000313" key="6">
    <source>
        <dbReference type="EMBL" id="KAH7571515.1"/>
    </source>
</evidence>
<dbReference type="CDD" id="cd06661">
    <property type="entry name" value="GGCT_like"/>
    <property type="match status" value="1"/>
</dbReference>
<dbReference type="SUPFAM" id="SSF110857">
    <property type="entry name" value="Gamma-glutamyl cyclotransferase-like"/>
    <property type="match status" value="1"/>
</dbReference>
<keyword evidence="3" id="KW-0808">Transferase</keyword>
<accession>A0ABQ8I4I1</accession>
<evidence type="ECO:0000256" key="2">
    <source>
        <dbReference type="ARBA" id="ARBA00008861"/>
    </source>
</evidence>
<comment type="caution">
    <text evidence="6">The sequence shown here is derived from an EMBL/GenBank/DDBJ whole genome shotgun (WGS) entry which is preliminary data.</text>
</comment>
<feature type="domain" description="Gamma-glutamylcyclotransferase AIG2-like" evidence="5">
    <location>
        <begin position="13"/>
        <end position="127"/>
    </location>
</feature>
<evidence type="ECO:0000313" key="7">
    <source>
        <dbReference type="Proteomes" id="UP000827721"/>
    </source>
</evidence>
<reference evidence="6 7" key="1">
    <citation type="submission" date="2021-02" db="EMBL/GenBank/DDBJ databases">
        <title>Plant Genome Project.</title>
        <authorList>
            <person name="Zhang R.-G."/>
        </authorList>
    </citation>
    <scope>NUCLEOTIDE SEQUENCE [LARGE SCALE GENOMIC DNA]</scope>
    <source>
        <tissue evidence="6">Leaves</tissue>
    </source>
</reference>
<dbReference type="InterPro" id="IPR039126">
    <property type="entry name" value="GGACT"/>
</dbReference>
<dbReference type="InterPro" id="IPR036568">
    <property type="entry name" value="GGCT-like_sf"/>
</dbReference>
<dbReference type="PANTHER" id="PTHR12510:SF4">
    <property type="entry name" value="GAMMA-GLUTAMYLAMINECYCLOTRANSFERASE"/>
    <property type="match status" value="1"/>
</dbReference>
<dbReference type="Proteomes" id="UP000827721">
    <property type="component" value="Unassembled WGS sequence"/>
</dbReference>
<dbReference type="EMBL" id="JAFEMO010000004">
    <property type="protein sequence ID" value="KAH7571515.1"/>
    <property type="molecule type" value="Genomic_DNA"/>
</dbReference>
<keyword evidence="3" id="KW-0012">Acyltransferase</keyword>
<sequence>MGIEAERQCTTMIFTYGTLKRGFSNHTLLEDLTRTGDAIFEGTYTTINKYPLVCGPYKVPFLLNIPGSGHPVSGELYALSSYGLSRVDDLEGTTRGHYQRLPVQLTPDKANNQDSMASAEAYFADTSYEQELWRKTQKMVFSSYSDKEARGLEDDLISWVSRLLAEFQNSQRVLDACRFPLPVVVDGWIVVAFSKVMYCSVSAEVGEFVALREGLYVAKLLGLSVVWS</sequence>